<keyword evidence="1" id="KW-0812">Transmembrane</keyword>
<evidence type="ECO:0000313" key="3">
    <source>
        <dbReference type="Proteomes" id="UP001605036"/>
    </source>
</evidence>
<accession>A0ABD1XEY2</accession>
<gene>
    <name evidence="2" type="ORF">R1flu_026078</name>
</gene>
<keyword evidence="1" id="KW-0472">Membrane</keyword>
<feature type="transmembrane region" description="Helical" evidence="1">
    <location>
        <begin position="32"/>
        <end position="53"/>
    </location>
</feature>
<keyword evidence="3" id="KW-1185">Reference proteome</keyword>
<reference evidence="2 3" key="1">
    <citation type="submission" date="2024-09" db="EMBL/GenBank/DDBJ databases">
        <title>Chromosome-scale assembly of Riccia fluitans.</title>
        <authorList>
            <person name="Paukszto L."/>
            <person name="Sawicki J."/>
            <person name="Karawczyk K."/>
            <person name="Piernik-Szablinska J."/>
            <person name="Szczecinska M."/>
            <person name="Mazdziarz M."/>
        </authorList>
    </citation>
    <scope>NUCLEOTIDE SEQUENCE [LARGE SCALE GENOMIC DNA]</scope>
    <source>
        <strain evidence="2">Rf_01</strain>
        <tissue evidence="2">Aerial parts of the thallus</tissue>
    </source>
</reference>
<dbReference type="Proteomes" id="UP001605036">
    <property type="component" value="Unassembled WGS sequence"/>
</dbReference>
<keyword evidence="1" id="KW-1133">Transmembrane helix</keyword>
<evidence type="ECO:0000256" key="1">
    <source>
        <dbReference type="SAM" id="Phobius"/>
    </source>
</evidence>
<evidence type="ECO:0000313" key="2">
    <source>
        <dbReference type="EMBL" id="KAL2607505.1"/>
    </source>
</evidence>
<dbReference type="EMBL" id="JBHFFA010000008">
    <property type="protein sequence ID" value="KAL2607505.1"/>
    <property type="molecule type" value="Genomic_DNA"/>
</dbReference>
<name>A0ABD1XEY2_9MARC</name>
<proteinExistence type="predicted"/>
<sequence length="69" mass="7660">MVEIGSCSYASTSKSCDYDCESQTNYSAPKEIARTIILIVAVSTTIFMVTDYATMAARFCYRMYSGNDI</sequence>
<comment type="caution">
    <text evidence="2">The sequence shown here is derived from an EMBL/GenBank/DDBJ whole genome shotgun (WGS) entry which is preliminary data.</text>
</comment>
<protein>
    <submittedName>
        <fullName evidence="2">Uncharacterized protein</fullName>
    </submittedName>
</protein>
<organism evidence="2 3">
    <name type="scientific">Riccia fluitans</name>
    <dbReference type="NCBI Taxonomy" id="41844"/>
    <lineage>
        <taxon>Eukaryota</taxon>
        <taxon>Viridiplantae</taxon>
        <taxon>Streptophyta</taxon>
        <taxon>Embryophyta</taxon>
        <taxon>Marchantiophyta</taxon>
        <taxon>Marchantiopsida</taxon>
        <taxon>Marchantiidae</taxon>
        <taxon>Marchantiales</taxon>
        <taxon>Ricciaceae</taxon>
        <taxon>Riccia</taxon>
    </lineage>
</organism>
<dbReference type="AlphaFoldDB" id="A0ABD1XEY2"/>